<dbReference type="AlphaFoldDB" id="A0A4Y7QFM9"/>
<feature type="transmembrane region" description="Helical" evidence="1">
    <location>
        <begin position="31"/>
        <end position="51"/>
    </location>
</feature>
<keyword evidence="1" id="KW-0812">Transmembrane</keyword>
<name>A0A4Y7QFM9_9AGAM</name>
<keyword evidence="3" id="KW-1185">Reference proteome</keyword>
<proteinExistence type="predicted"/>
<dbReference type="Proteomes" id="UP000294933">
    <property type="component" value="Unassembled WGS sequence"/>
</dbReference>
<organism evidence="2 3">
    <name type="scientific">Rickenella mellea</name>
    <dbReference type="NCBI Taxonomy" id="50990"/>
    <lineage>
        <taxon>Eukaryota</taxon>
        <taxon>Fungi</taxon>
        <taxon>Dikarya</taxon>
        <taxon>Basidiomycota</taxon>
        <taxon>Agaricomycotina</taxon>
        <taxon>Agaricomycetes</taxon>
        <taxon>Hymenochaetales</taxon>
        <taxon>Rickenellaceae</taxon>
        <taxon>Rickenella</taxon>
    </lineage>
</organism>
<sequence>MNHNGEAAIYVTVQLRVKLLKKIGHRALINARLFAGSCLYLLLLTLARSVLSGPITSKPREK</sequence>
<evidence type="ECO:0000313" key="3">
    <source>
        <dbReference type="Proteomes" id="UP000294933"/>
    </source>
</evidence>
<protein>
    <submittedName>
        <fullName evidence="2">Uncharacterized protein</fullName>
    </submittedName>
</protein>
<gene>
    <name evidence="2" type="ORF">BD410DRAFT_784085</name>
</gene>
<keyword evidence="1" id="KW-0472">Membrane</keyword>
<evidence type="ECO:0000256" key="1">
    <source>
        <dbReference type="SAM" id="Phobius"/>
    </source>
</evidence>
<accession>A0A4Y7QFM9</accession>
<dbReference type="EMBL" id="ML170162">
    <property type="protein sequence ID" value="TDL26061.1"/>
    <property type="molecule type" value="Genomic_DNA"/>
</dbReference>
<keyword evidence="1" id="KW-1133">Transmembrane helix</keyword>
<evidence type="ECO:0000313" key="2">
    <source>
        <dbReference type="EMBL" id="TDL26061.1"/>
    </source>
</evidence>
<reference evidence="2 3" key="1">
    <citation type="submission" date="2018-06" db="EMBL/GenBank/DDBJ databases">
        <title>A transcriptomic atlas of mushroom development highlights an independent origin of complex multicellularity.</title>
        <authorList>
            <consortium name="DOE Joint Genome Institute"/>
            <person name="Krizsan K."/>
            <person name="Almasi E."/>
            <person name="Merenyi Z."/>
            <person name="Sahu N."/>
            <person name="Viragh M."/>
            <person name="Koszo T."/>
            <person name="Mondo S."/>
            <person name="Kiss B."/>
            <person name="Balint B."/>
            <person name="Kues U."/>
            <person name="Barry K."/>
            <person name="Hegedus J.C."/>
            <person name="Henrissat B."/>
            <person name="Johnson J."/>
            <person name="Lipzen A."/>
            <person name="Ohm R."/>
            <person name="Nagy I."/>
            <person name="Pangilinan J."/>
            <person name="Yan J."/>
            <person name="Xiong Y."/>
            <person name="Grigoriev I.V."/>
            <person name="Hibbett D.S."/>
            <person name="Nagy L.G."/>
        </authorList>
    </citation>
    <scope>NUCLEOTIDE SEQUENCE [LARGE SCALE GENOMIC DNA]</scope>
    <source>
        <strain evidence="2 3">SZMC22713</strain>
    </source>
</reference>
<dbReference type="VEuPathDB" id="FungiDB:BD410DRAFT_784085"/>